<dbReference type="GO" id="GO:0009117">
    <property type="term" value="P:nucleotide metabolic process"/>
    <property type="evidence" value="ECO:0007669"/>
    <property type="project" value="TreeGrafter"/>
</dbReference>
<accession>A0A328PSY6</accession>
<evidence type="ECO:0000313" key="6">
    <source>
        <dbReference type="Proteomes" id="UP000249762"/>
    </source>
</evidence>
<dbReference type="PANTHER" id="PTHR46648">
    <property type="entry name" value="HIT FAMILY PROTEIN 1"/>
    <property type="match status" value="1"/>
</dbReference>
<dbReference type="AlphaFoldDB" id="A0A328PSY6"/>
<dbReference type="Proteomes" id="UP000249762">
    <property type="component" value="Unassembled WGS sequence"/>
</dbReference>
<dbReference type="Gene3D" id="3.30.428.10">
    <property type="entry name" value="HIT-like"/>
    <property type="match status" value="1"/>
</dbReference>
<dbReference type="Pfam" id="PF01230">
    <property type="entry name" value="HIT"/>
    <property type="match status" value="1"/>
</dbReference>
<keyword evidence="6" id="KW-1185">Reference proteome</keyword>
<dbReference type="InterPro" id="IPR011146">
    <property type="entry name" value="HIT-like"/>
</dbReference>
<evidence type="ECO:0000256" key="2">
    <source>
        <dbReference type="PIRSR" id="PIRSR601310-3"/>
    </source>
</evidence>
<comment type="caution">
    <text evidence="5">The sequence shown here is derived from an EMBL/GenBank/DDBJ whole genome shotgun (WGS) entry which is preliminary data.</text>
</comment>
<dbReference type="PANTHER" id="PTHR46648:SF1">
    <property type="entry name" value="ADENOSINE 5'-MONOPHOSPHORAMIDASE HNT1"/>
    <property type="match status" value="1"/>
</dbReference>
<protein>
    <submittedName>
        <fullName evidence="5">HIT family protein</fullName>
    </submittedName>
</protein>
<feature type="active site" description="Tele-AMP-histidine intermediate" evidence="1">
    <location>
        <position position="99"/>
    </location>
</feature>
<name>A0A328PSY6_9MOLU</name>
<feature type="short sequence motif" description="Histidine triad motif" evidence="2 3">
    <location>
        <begin position="97"/>
        <end position="101"/>
    </location>
</feature>
<proteinExistence type="predicted"/>
<dbReference type="GO" id="GO:0003824">
    <property type="term" value="F:catalytic activity"/>
    <property type="evidence" value="ECO:0007669"/>
    <property type="project" value="InterPro"/>
</dbReference>
<evidence type="ECO:0000259" key="4">
    <source>
        <dbReference type="PROSITE" id="PS51084"/>
    </source>
</evidence>
<dbReference type="EMBL" id="QKVO01000015">
    <property type="protein sequence ID" value="RAO94850.1"/>
    <property type="molecule type" value="Genomic_DNA"/>
</dbReference>
<evidence type="ECO:0000256" key="1">
    <source>
        <dbReference type="PIRSR" id="PIRSR601310-1"/>
    </source>
</evidence>
<dbReference type="InterPro" id="IPR001310">
    <property type="entry name" value="Histidine_triad_HIT"/>
</dbReference>
<dbReference type="PROSITE" id="PS51084">
    <property type="entry name" value="HIT_2"/>
    <property type="match status" value="1"/>
</dbReference>
<reference evidence="6" key="1">
    <citation type="submission" date="2018-06" db="EMBL/GenBank/DDBJ databases">
        <authorList>
            <person name="Martinez Ocampo F."/>
            <person name="Quiroz Castaneda R.E."/>
            <person name="Rojas Lopez X."/>
        </authorList>
    </citation>
    <scope>NUCLEOTIDE SEQUENCE [LARGE SCALE GENOMIC DNA]</scope>
    <source>
        <strain evidence="6">INIFAP02</strain>
    </source>
</reference>
<feature type="domain" description="HIT" evidence="4">
    <location>
        <begin position="3"/>
        <end position="106"/>
    </location>
</feature>
<dbReference type="RefSeq" id="WP_112665772.1">
    <property type="nucleotide sequence ID" value="NZ_QKVO01000015.1"/>
</dbReference>
<dbReference type="PROSITE" id="PS00892">
    <property type="entry name" value="HIT_1"/>
    <property type="match status" value="1"/>
</dbReference>
<organism evidence="5 6">
    <name type="scientific">Mycoplasma wenyonii</name>
    <dbReference type="NCBI Taxonomy" id="65123"/>
    <lineage>
        <taxon>Bacteria</taxon>
        <taxon>Bacillati</taxon>
        <taxon>Mycoplasmatota</taxon>
        <taxon>Mollicutes</taxon>
        <taxon>Mycoplasmataceae</taxon>
        <taxon>Mycoplasma</taxon>
    </lineage>
</organism>
<sequence length="106" mass="12094">MCVFCEISSNLDKQSNLIKEGKHVFIIPDKHPVTEGHALVITKEHYQDFGSTSDEALQEAVILAKEHSQKLQRENPSIQGFNFVVNQGAKAKQVIFHFHLHIIPRY</sequence>
<dbReference type="OrthoDB" id="9784774at2"/>
<evidence type="ECO:0000256" key="3">
    <source>
        <dbReference type="PROSITE-ProRule" id="PRU00464"/>
    </source>
</evidence>
<dbReference type="SUPFAM" id="SSF54197">
    <property type="entry name" value="HIT-like"/>
    <property type="match status" value="1"/>
</dbReference>
<dbReference type="InterPro" id="IPR036265">
    <property type="entry name" value="HIT-like_sf"/>
</dbReference>
<gene>
    <name evidence="5" type="ORF">DNK47_02850</name>
</gene>
<evidence type="ECO:0000313" key="5">
    <source>
        <dbReference type="EMBL" id="RAO94850.1"/>
    </source>
</evidence>
<dbReference type="InterPro" id="IPR019808">
    <property type="entry name" value="Histidine_triad_CS"/>
</dbReference>